<accession>A0A654M3E0</accession>
<organism evidence="1 2">
    <name type="scientific">Candidatus Nitrosocosmicus oleophilus</name>
    <dbReference type="NCBI Taxonomy" id="1353260"/>
    <lineage>
        <taxon>Archaea</taxon>
        <taxon>Nitrososphaerota</taxon>
        <taxon>Nitrososphaeria</taxon>
        <taxon>Nitrososphaerales</taxon>
        <taxon>Nitrososphaeraceae</taxon>
        <taxon>Candidatus Nitrosocosmicus</taxon>
    </lineage>
</organism>
<name>A0A654M3E0_9ARCH</name>
<dbReference type="AlphaFoldDB" id="A0A654M3E0"/>
<gene>
    <name evidence="1" type="ORF">NMY3_02862</name>
</gene>
<dbReference type="EMBL" id="CP012850">
    <property type="protein sequence ID" value="ALI37051.1"/>
    <property type="molecule type" value="Genomic_DNA"/>
</dbReference>
<proteinExistence type="predicted"/>
<keyword evidence="2" id="KW-1185">Reference proteome</keyword>
<sequence>MMLTAKPSSMSKSFLLILLMKKHNKCTEDYNEPGKKVPYKGLVQWIQDVIGRKNHSLAGFNRYL</sequence>
<dbReference type="Proteomes" id="UP000058925">
    <property type="component" value="Chromosome"/>
</dbReference>
<evidence type="ECO:0000313" key="2">
    <source>
        <dbReference type="Proteomes" id="UP000058925"/>
    </source>
</evidence>
<reference evidence="2" key="1">
    <citation type="submission" date="2015-10" db="EMBL/GenBank/DDBJ databases">
        <title>Niche specialization of a soil ammonia-oxidizing archaeon, Candidatus Nitrosocosmicus oleophilus.</title>
        <authorList>
            <person name="Jung M.-Y."/>
            <person name="Rhee S.-K."/>
        </authorList>
    </citation>
    <scope>NUCLEOTIDE SEQUENCE [LARGE SCALE GENOMIC DNA]</scope>
    <source>
        <strain evidence="2">MY3</strain>
    </source>
</reference>
<dbReference type="KEGG" id="taa:NMY3_02862"/>
<protein>
    <submittedName>
        <fullName evidence="1">Uncharacterized protein</fullName>
    </submittedName>
</protein>
<evidence type="ECO:0000313" key="1">
    <source>
        <dbReference type="EMBL" id="ALI37051.1"/>
    </source>
</evidence>